<accession>A0ABD1SV83</accession>
<feature type="region of interest" description="Disordered" evidence="1">
    <location>
        <begin position="85"/>
        <end position="113"/>
    </location>
</feature>
<evidence type="ECO:0000313" key="3">
    <source>
        <dbReference type="EMBL" id="KAL2504239.1"/>
    </source>
</evidence>
<reference evidence="3" key="1">
    <citation type="submission" date="2024-07" db="EMBL/GenBank/DDBJ databases">
        <title>Two chromosome-level genome assemblies of Korean endemic species Abeliophyllum distichum and Forsythia ovata (Oleaceae).</title>
        <authorList>
            <person name="Mun J.H."/>
        </authorList>
    </citation>
    <scope>NUCLEOTIDE SEQUENCE</scope>
    <source>
        <strain evidence="3">KNKB198505000391</strain>
        <tissue evidence="3">Leaf</tissue>
    </source>
</reference>
<dbReference type="EMBL" id="JBFOLK010000014">
    <property type="protein sequence ID" value="KAL2461863.1"/>
    <property type="molecule type" value="Genomic_DNA"/>
</dbReference>
<evidence type="ECO:0000256" key="1">
    <source>
        <dbReference type="SAM" id="MobiDB-lite"/>
    </source>
</evidence>
<sequence length="140" mass="15252">MARRDNRSVRLRHERAHWRADLAGSALMSRRSGSARYARVQITGALDLAHQICAIVQITGEPDLAHQICAIVQISGALPAQKIRCPGSGAPDLRDGRSPTRNGRSVRSQISSPPKLCLQISGTPDLLPDLARRICSSLRQ</sequence>
<gene>
    <name evidence="3" type="ORF">Adt_19860</name>
    <name evidence="2" type="ORF">Adt_45283</name>
</gene>
<keyword evidence="4" id="KW-1185">Reference proteome</keyword>
<comment type="caution">
    <text evidence="3">The sequence shown here is derived from an EMBL/GenBank/DDBJ whole genome shotgun (WGS) entry which is preliminary data.</text>
</comment>
<name>A0ABD1SV83_9LAMI</name>
<dbReference type="AlphaFoldDB" id="A0ABD1SV83"/>
<dbReference type="Proteomes" id="UP001604336">
    <property type="component" value="Unassembled WGS sequence"/>
</dbReference>
<evidence type="ECO:0000313" key="4">
    <source>
        <dbReference type="Proteomes" id="UP001604336"/>
    </source>
</evidence>
<organism evidence="3 4">
    <name type="scientific">Abeliophyllum distichum</name>
    <dbReference type="NCBI Taxonomy" id="126358"/>
    <lineage>
        <taxon>Eukaryota</taxon>
        <taxon>Viridiplantae</taxon>
        <taxon>Streptophyta</taxon>
        <taxon>Embryophyta</taxon>
        <taxon>Tracheophyta</taxon>
        <taxon>Spermatophyta</taxon>
        <taxon>Magnoliopsida</taxon>
        <taxon>eudicotyledons</taxon>
        <taxon>Gunneridae</taxon>
        <taxon>Pentapetalae</taxon>
        <taxon>asterids</taxon>
        <taxon>lamiids</taxon>
        <taxon>Lamiales</taxon>
        <taxon>Oleaceae</taxon>
        <taxon>Forsythieae</taxon>
        <taxon>Abeliophyllum</taxon>
    </lineage>
</organism>
<dbReference type="EMBL" id="JBFOLK010000006">
    <property type="protein sequence ID" value="KAL2504239.1"/>
    <property type="molecule type" value="Genomic_DNA"/>
</dbReference>
<evidence type="ECO:0000313" key="2">
    <source>
        <dbReference type="EMBL" id="KAL2461863.1"/>
    </source>
</evidence>
<protein>
    <submittedName>
        <fullName evidence="3">Uncharacterized protein</fullName>
    </submittedName>
</protein>
<reference evidence="4" key="2">
    <citation type="submission" date="2024-07" db="EMBL/GenBank/DDBJ databases">
        <title>Two chromosome-level genome assemblies of Korean endemic species Abeliophyllum distichum and Forsythia ovata (Oleaceae).</title>
        <authorList>
            <person name="Jang H."/>
        </authorList>
    </citation>
    <scope>NUCLEOTIDE SEQUENCE [LARGE SCALE GENOMIC DNA]</scope>
</reference>
<feature type="compositionally biased region" description="Polar residues" evidence="1">
    <location>
        <begin position="99"/>
        <end position="112"/>
    </location>
</feature>
<proteinExistence type="predicted"/>